<evidence type="ECO:0000313" key="2">
    <source>
        <dbReference type="EMBL" id="ELT93092.1"/>
    </source>
</evidence>
<dbReference type="Proteomes" id="UP000014760">
    <property type="component" value="Unassembled WGS sequence"/>
</dbReference>
<proteinExistence type="predicted"/>
<reference evidence="3" key="3">
    <citation type="submission" date="2015-06" db="UniProtKB">
        <authorList>
            <consortium name="EnsemblMetazoa"/>
        </authorList>
    </citation>
    <scope>IDENTIFICATION</scope>
</reference>
<dbReference type="OrthoDB" id="6086336at2759"/>
<feature type="transmembrane region" description="Helical" evidence="1">
    <location>
        <begin position="530"/>
        <end position="553"/>
    </location>
</feature>
<gene>
    <name evidence="2" type="ORF">CAPTEDRAFT_218824</name>
</gene>
<keyword evidence="4" id="KW-1185">Reference proteome</keyword>
<dbReference type="EMBL" id="KB309882">
    <property type="protein sequence ID" value="ELT93092.1"/>
    <property type="molecule type" value="Genomic_DNA"/>
</dbReference>
<keyword evidence="1" id="KW-0812">Transmembrane</keyword>
<dbReference type="EMBL" id="AMQN01012988">
    <property type="status" value="NOT_ANNOTATED_CDS"/>
    <property type="molecule type" value="Genomic_DNA"/>
</dbReference>
<evidence type="ECO:0000313" key="3">
    <source>
        <dbReference type="EnsemblMetazoa" id="CapteP218824"/>
    </source>
</evidence>
<evidence type="ECO:0000313" key="4">
    <source>
        <dbReference type="Proteomes" id="UP000014760"/>
    </source>
</evidence>
<organism evidence="2">
    <name type="scientific">Capitella teleta</name>
    <name type="common">Polychaete worm</name>
    <dbReference type="NCBI Taxonomy" id="283909"/>
    <lineage>
        <taxon>Eukaryota</taxon>
        <taxon>Metazoa</taxon>
        <taxon>Spiralia</taxon>
        <taxon>Lophotrochozoa</taxon>
        <taxon>Annelida</taxon>
        <taxon>Polychaeta</taxon>
        <taxon>Sedentaria</taxon>
        <taxon>Scolecida</taxon>
        <taxon>Capitellidae</taxon>
        <taxon>Capitella</taxon>
    </lineage>
</organism>
<dbReference type="EnsemblMetazoa" id="CapteT218824">
    <property type="protein sequence ID" value="CapteP218824"/>
    <property type="gene ID" value="CapteG218824"/>
</dbReference>
<protein>
    <submittedName>
        <fullName evidence="2 3">Uncharacterized protein</fullName>
    </submittedName>
</protein>
<name>R7THY2_CAPTE</name>
<sequence>MDASPSANTFNFHAHCNIDKLYADCIPGPDAECVDLAQWCSNIRPGDCYADHVTCCRSCRKLLTNNPDCAYGDRYSWCGDLTAAHCINEDDIRTGCCLSCPRFLEGNTSTPSTPTPHPYDCNNTRSGVSCDKIVARECYQYREYCCEACRDHFTGIEGVSTVSANAITPSITPTQQRTSPSTTVKGRLLLDVFGSFHANHRCVEGCEYGDKASWCDTIQASDCYHKEYEDKCCKTCKEFRTETPGCEYGDMADYCHLVDCDQEADFKFCCYTCTQRESGHAPPSAFCPVRDRRDVCHTIERSLCYESALNLHLCCNTCKNMFVGIGGCEYGDRIPDCQKHSADDCAIESVAEMCCQTCSEHGVNLEEKEEEKDEGVILELKIEINELKEAALDVLGLSVLTVNKFCLQDTQHKVRCCLALGHAKTEEKVELSFQLINVRNASIAAGYPLSTGRDTSEIKVIMKVKTSDVMSFCGAPPPPESDQSEIYVDGDLILDAFAEYHATIEQDLETQVVRVHLPQSPQLTASIPSALVAGSVCGVFLVALMVVAIVVIVKRFPFSRYGRARKTANDFITASPDA</sequence>
<dbReference type="AlphaFoldDB" id="R7THY2"/>
<keyword evidence="1" id="KW-0472">Membrane</keyword>
<reference evidence="4" key="1">
    <citation type="submission" date="2012-12" db="EMBL/GenBank/DDBJ databases">
        <authorList>
            <person name="Hellsten U."/>
            <person name="Grimwood J."/>
            <person name="Chapman J.A."/>
            <person name="Shapiro H."/>
            <person name="Aerts A."/>
            <person name="Otillar R.P."/>
            <person name="Terry A.Y."/>
            <person name="Boore J.L."/>
            <person name="Simakov O."/>
            <person name="Marletaz F."/>
            <person name="Cho S.-J."/>
            <person name="Edsinger-Gonzales E."/>
            <person name="Havlak P."/>
            <person name="Kuo D.-H."/>
            <person name="Larsson T."/>
            <person name="Lv J."/>
            <person name="Arendt D."/>
            <person name="Savage R."/>
            <person name="Osoegawa K."/>
            <person name="de Jong P."/>
            <person name="Lindberg D.R."/>
            <person name="Seaver E.C."/>
            <person name="Weisblat D.A."/>
            <person name="Putnam N.H."/>
            <person name="Grigoriev I.V."/>
            <person name="Rokhsar D.S."/>
        </authorList>
    </citation>
    <scope>NUCLEOTIDE SEQUENCE</scope>
    <source>
        <strain evidence="4">I ESC-2004</strain>
    </source>
</reference>
<keyword evidence="1" id="KW-1133">Transmembrane helix</keyword>
<evidence type="ECO:0000256" key="1">
    <source>
        <dbReference type="SAM" id="Phobius"/>
    </source>
</evidence>
<dbReference type="HOGENOM" id="CLU_471936_0_0_1"/>
<reference evidence="2 4" key="2">
    <citation type="journal article" date="2013" name="Nature">
        <title>Insights into bilaterian evolution from three spiralian genomes.</title>
        <authorList>
            <person name="Simakov O."/>
            <person name="Marletaz F."/>
            <person name="Cho S.J."/>
            <person name="Edsinger-Gonzales E."/>
            <person name="Havlak P."/>
            <person name="Hellsten U."/>
            <person name="Kuo D.H."/>
            <person name="Larsson T."/>
            <person name="Lv J."/>
            <person name="Arendt D."/>
            <person name="Savage R."/>
            <person name="Osoegawa K."/>
            <person name="de Jong P."/>
            <person name="Grimwood J."/>
            <person name="Chapman J.A."/>
            <person name="Shapiro H."/>
            <person name="Aerts A."/>
            <person name="Otillar R.P."/>
            <person name="Terry A.Y."/>
            <person name="Boore J.L."/>
            <person name="Grigoriev I.V."/>
            <person name="Lindberg D.R."/>
            <person name="Seaver E.C."/>
            <person name="Weisblat D.A."/>
            <person name="Putnam N.H."/>
            <person name="Rokhsar D.S."/>
        </authorList>
    </citation>
    <scope>NUCLEOTIDE SEQUENCE</scope>
    <source>
        <strain evidence="2 4">I ESC-2004</strain>
    </source>
</reference>
<accession>R7THY2</accession>